<dbReference type="EMBL" id="KZ502442">
    <property type="protein sequence ID" value="PKU78720.1"/>
    <property type="molecule type" value="Genomic_DNA"/>
</dbReference>
<evidence type="ECO:0000313" key="1">
    <source>
        <dbReference type="EMBL" id="PKU78720.1"/>
    </source>
</evidence>
<name>A0A2I0WST6_9ASPA</name>
<accession>A0A2I0WST6</accession>
<reference evidence="1 2" key="2">
    <citation type="journal article" date="2017" name="Nature">
        <title>The Apostasia genome and the evolution of orchids.</title>
        <authorList>
            <person name="Zhang G.Q."/>
            <person name="Liu K.W."/>
            <person name="Li Z."/>
            <person name="Lohaus R."/>
            <person name="Hsiao Y.Y."/>
            <person name="Niu S.C."/>
            <person name="Wang J.Y."/>
            <person name="Lin Y.C."/>
            <person name="Xu Q."/>
            <person name="Chen L.J."/>
            <person name="Yoshida K."/>
            <person name="Fujiwara S."/>
            <person name="Wang Z.W."/>
            <person name="Zhang Y.Q."/>
            <person name="Mitsuda N."/>
            <person name="Wang M."/>
            <person name="Liu G.H."/>
            <person name="Pecoraro L."/>
            <person name="Huang H.X."/>
            <person name="Xiao X.J."/>
            <person name="Lin M."/>
            <person name="Wu X.Y."/>
            <person name="Wu W.L."/>
            <person name="Chen Y.Y."/>
            <person name="Chang S.B."/>
            <person name="Sakamoto S."/>
            <person name="Ohme-Takagi M."/>
            <person name="Yagi M."/>
            <person name="Zeng S.J."/>
            <person name="Shen C.Y."/>
            <person name="Yeh C.M."/>
            <person name="Luo Y.B."/>
            <person name="Tsai W.C."/>
            <person name="Van de Peer Y."/>
            <person name="Liu Z.J."/>
        </authorList>
    </citation>
    <scope>NUCLEOTIDE SEQUENCE [LARGE SCALE GENOMIC DNA]</scope>
    <source>
        <tissue evidence="1">The whole plant</tissue>
    </source>
</reference>
<proteinExistence type="predicted"/>
<evidence type="ECO:0000313" key="2">
    <source>
        <dbReference type="Proteomes" id="UP000233837"/>
    </source>
</evidence>
<organism evidence="1 2">
    <name type="scientific">Dendrobium catenatum</name>
    <dbReference type="NCBI Taxonomy" id="906689"/>
    <lineage>
        <taxon>Eukaryota</taxon>
        <taxon>Viridiplantae</taxon>
        <taxon>Streptophyta</taxon>
        <taxon>Embryophyta</taxon>
        <taxon>Tracheophyta</taxon>
        <taxon>Spermatophyta</taxon>
        <taxon>Magnoliopsida</taxon>
        <taxon>Liliopsida</taxon>
        <taxon>Asparagales</taxon>
        <taxon>Orchidaceae</taxon>
        <taxon>Epidendroideae</taxon>
        <taxon>Malaxideae</taxon>
        <taxon>Dendrobiinae</taxon>
        <taxon>Dendrobium</taxon>
    </lineage>
</organism>
<keyword evidence="2" id="KW-1185">Reference proteome</keyword>
<gene>
    <name evidence="1" type="ORF">MA16_Dca000063</name>
</gene>
<sequence length="65" mass="6920">MKTSQRATTHLKACLLCSSSSSSSEIKGRLVRFAHSKGNPNLLFQLPPAIDHTAARGALLSVGKE</sequence>
<dbReference type="AlphaFoldDB" id="A0A2I0WST6"/>
<reference evidence="1 2" key="1">
    <citation type="journal article" date="2016" name="Sci. Rep.">
        <title>The Dendrobium catenatum Lindl. genome sequence provides insights into polysaccharide synthase, floral development and adaptive evolution.</title>
        <authorList>
            <person name="Zhang G.Q."/>
            <person name="Xu Q."/>
            <person name="Bian C."/>
            <person name="Tsai W.C."/>
            <person name="Yeh C.M."/>
            <person name="Liu K.W."/>
            <person name="Yoshida K."/>
            <person name="Zhang L.S."/>
            <person name="Chang S.B."/>
            <person name="Chen F."/>
            <person name="Shi Y."/>
            <person name="Su Y.Y."/>
            <person name="Zhang Y.Q."/>
            <person name="Chen L.J."/>
            <person name="Yin Y."/>
            <person name="Lin M."/>
            <person name="Huang H."/>
            <person name="Deng H."/>
            <person name="Wang Z.W."/>
            <person name="Zhu S.L."/>
            <person name="Zhao X."/>
            <person name="Deng C."/>
            <person name="Niu S.C."/>
            <person name="Huang J."/>
            <person name="Wang M."/>
            <person name="Liu G.H."/>
            <person name="Yang H.J."/>
            <person name="Xiao X.J."/>
            <person name="Hsiao Y.Y."/>
            <person name="Wu W.L."/>
            <person name="Chen Y.Y."/>
            <person name="Mitsuda N."/>
            <person name="Ohme-Takagi M."/>
            <person name="Luo Y.B."/>
            <person name="Van de Peer Y."/>
            <person name="Liu Z.J."/>
        </authorList>
    </citation>
    <scope>NUCLEOTIDE SEQUENCE [LARGE SCALE GENOMIC DNA]</scope>
    <source>
        <tissue evidence="1">The whole plant</tissue>
    </source>
</reference>
<protein>
    <submittedName>
        <fullName evidence="1">Uncharacterized protein</fullName>
    </submittedName>
</protein>
<dbReference type="Proteomes" id="UP000233837">
    <property type="component" value="Unassembled WGS sequence"/>
</dbReference>